<dbReference type="Pfam" id="PF06532">
    <property type="entry name" value="NrsF"/>
    <property type="match status" value="1"/>
</dbReference>
<dbReference type="AlphaFoldDB" id="A0A2N8T9W0"/>
<evidence type="ECO:0000256" key="1">
    <source>
        <dbReference type="SAM" id="Phobius"/>
    </source>
</evidence>
<organism evidence="2 3">
    <name type="scientific">Stutzerimonas stutzeri</name>
    <name type="common">Pseudomonas stutzeri</name>
    <dbReference type="NCBI Taxonomy" id="316"/>
    <lineage>
        <taxon>Bacteria</taxon>
        <taxon>Pseudomonadati</taxon>
        <taxon>Pseudomonadota</taxon>
        <taxon>Gammaproteobacteria</taxon>
        <taxon>Pseudomonadales</taxon>
        <taxon>Pseudomonadaceae</taxon>
        <taxon>Stutzerimonas</taxon>
    </lineage>
</organism>
<keyword evidence="1" id="KW-0472">Membrane</keyword>
<feature type="transmembrane region" description="Helical" evidence="1">
    <location>
        <begin position="26"/>
        <end position="47"/>
    </location>
</feature>
<reference evidence="2 3" key="1">
    <citation type="submission" date="2018-01" db="EMBL/GenBank/DDBJ databases">
        <title>Denitrification phenotypes of diverse strains of Pseudomonas stutzeri.</title>
        <authorList>
            <person name="Milligan D.A."/>
            <person name="Bergaust L."/>
            <person name="Bakken L.R."/>
            <person name="Frostegard A."/>
        </authorList>
    </citation>
    <scope>NUCLEOTIDE SEQUENCE [LARGE SCALE GENOMIC DNA]</scope>
    <source>
        <strain evidence="2 3">24a75</strain>
    </source>
</reference>
<feature type="transmembrane region" description="Helical" evidence="1">
    <location>
        <begin position="59"/>
        <end position="79"/>
    </location>
</feature>
<sequence length="213" mass="22475">MNTDDLITLLATGVSPVDRRVVAKRFGMALLLGLAAALLLIATGFGIRADLAAIAGTPLFWAKLALPTALLLGALLLATRMARPGMRAGNCWLLLAAPVALVWAAALAILLAAPAEARWPLLLGSTWRECPWNIALLSVPTFIGMFWALRGLAPTRLRLAGAAAGLLAGAIAALAYSLHCPEMAVPFWALWYLLGMLLPSALGALLGPRLLRW</sequence>
<proteinExistence type="predicted"/>
<feature type="transmembrane region" description="Helical" evidence="1">
    <location>
        <begin position="91"/>
        <end position="112"/>
    </location>
</feature>
<accession>A0A2N8T9W0</accession>
<dbReference type="Proteomes" id="UP000236023">
    <property type="component" value="Unassembled WGS sequence"/>
</dbReference>
<evidence type="ECO:0000313" key="2">
    <source>
        <dbReference type="EMBL" id="PNG11502.1"/>
    </source>
</evidence>
<feature type="transmembrane region" description="Helical" evidence="1">
    <location>
        <begin position="190"/>
        <end position="211"/>
    </location>
</feature>
<feature type="transmembrane region" description="Helical" evidence="1">
    <location>
        <begin position="159"/>
        <end position="178"/>
    </location>
</feature>
<evidence type="ECO:0000313" key="3">
    <source>
        <dbReference type="Proteomes" id="UP000236023"/>
    </source>
</evidence>
<keyword evidence="1" id="KW-0812">Transmembrane</keyword>
<dbReference type="RefSeq" id="WP_102893167.1">
    <property type="nucleotide sequence ID" value="NZ_JAMOHU010000067.1"/>
</dbReference>
<dbReference type="EMBL" id="POUT01000001">
    <property type="protein sequence ID" value="PNG11502.1"/>
    <property type="molecule type" value="Genomic_DNA"/>
</dbReference>
<comment type="caution">
    <text evidence="2">The sequence shown here is derived from an EMBL/GenBank/DDBJ whole genome shotgun (WGS) entry which is preliminary data.</text>
</comment>
<gene>
    <name evidence="2" type="ORF">CXK94_02680</name>
</gene>
<keyword evidence="1" id="KW-1133">Transmembrane helix</keyword>
<name>A0A2N8T9W0_STUST</name>
<dbReference type="InterPro" id="IPR009495">
    <property type="entry name" value="NrsF"/>
</dbReference>
<protein>
    <submittedName>
        <fullName evidence="2">Anti-sigma F factor</fullName>
    </submittedName>
</protein>
<feature type="transmembrane region" description="Helical" evidence="1">
    <location>
        <begin position="132"/>
        <end position="152"/>
    </location>
</feature>